<reference evidence="2 3" key="1">
    <citation type="journal article" date="2019" name="Commun. Biol.">
        <title>The bagworm genome reveals a unique fibroin gene that provides high tensile strength.</title>
        <authorList>
            <person name="Kono N."/>
            <person name="Nakamura H."/>
            <person name="Ohtoshi R."/>
            <person name="Tomita M."/>
            <person name="Numata K."/>
            <person name="Arakawa K."/>
        </authorList>
    </citation>
    <scope>NUCLEOTIDE SEQUENCE [LARGE SCALE GENOMIC DNA]</scope>
</reference>
<sequence>MTVIGPPAPAGRVRSAKLLSVGVPVRDPHWAPDVTGSVSASVLASRRVVATSGSVCALWTVSAAVKTPWDSGGSSGERGPPDGGGARQIAAPVCVGPSRILRSDAVRRKISDIIIFRSTQNELDENAYRL</sequence>
<proteinExistence type="predicted"/>
<protein>
    <submittedName>
        <fullName evidence="2">Uncharacterized protein</fullName>
    </submittedName>
</protein>
<evidence type="ECO:0000256" key="1">
    <source>
        <dbReference type="SAM" id="MobiDB-lite"/>
    </source>
</evidence>
<accession>A0A4C1V974</accession>
<dbReference type="Proteomes" id="UP000299102">
    <property type="component" value="Unassembled WGS sequence"/>
</dbReference>
<comment type="caution">
    <text evidence="2">The sequence shown here is derived from an EMBL/GenBank/DDBJ whole genome shotgun (WGS) entry which is preliminary data.</text>
</comment>
<evidence type="ECO:0000313" key="3">
    <source>
        <dbReference type="Proteomes" id="UP000299102"/>
    </source>
</evidence>
<feature type="compositionally biased region" description="Gly residues" evidence="1">
    <location>
        <begin position="73"/>
        <end position="86"/>
    </location>
</feature>
<keyword evidence="3" id="KW-1185">Reference proteome</keyword>
<evidence type="ECO:0000313" key="2">
    <source>
        <dbReference type="EMBL" id="GBP34837.1"/>
    </source>
</evidence>
<name>A0A4C1V974_EUMVA</name>
<feature type="region of interest" description="Disordered" evidence="1">
    <location>
        <begin position="66"/>
        <end position="89"/>
    </location>
</feature>
<dbReference type="AlphaFoldDB" id="A0A4C1V974"/>
<gene>
    <name evidence="2" type="ORF">EVAR_95941_1</name>
</gene>
<organism evidence="2 3">
    <name type="scientific">Eumeta variegata</name>
    <name type="common">Bagworm moth</name>
    <name type="synonym">Eumeta japonica</name>
    <dbReference type="NCBI Taxonomy" id="151549"/>
    <lineage>
        <taxon>Eukaryota</taxon>
        <taxon>Metazoa</taxon>
        <taxon>Ecdysozoa</taxon>
        <taxon>Arthropoda</taxon>
        <taxon>Hexapoda</taxon>
        <taxon>Insecta</taxon>
        <taxon>Pterygota</taxon>
        <taxon>Neoptera</taxon>
        <taxon>Endopterygota</taxon>
        <taxon>Lepidoptera</taxon>
        <taxon>Glossata</taxon>
        <taxon>Ditrysia</taxon>
        <taxon>Tineoidea</taxon>
        <taxon>Psychidae</taxon>
        <taxon>Oiketicinae</taxon>
        <taxon>Eumeta</taxon>
    </lineage>
</organism>
<dbReference type="EMBL" id="BGZK01000295">
    <property type="protein sequence ID" value="GBP34837.1"/>
    <property type="molecule type" value="Genomic_DNA"/>
</dbReference>